<sequence length="103" mass="12182">MRFETLKQIDDAGHDLRLWCFKCARGSTLDAIIWVHFTERGWALDLESARARFPCRQCKSVDHVALFPARRAAAPAEKSWAHQVERAFHDARKRKKMRRLRYD</sequence>
<dbReference type="KEGG" id="spap:H3Z74_21785"/>
<name>A0A7H0LHW6_9SPHN</name>
<dbReference type="Proteomes" id="UP000516148">
    <property type="component" value="Chromosome"/>
</dbReference>
<dbReference type="AlphaFoldDB" id="A0A7H0LHW6"/>
<evidence type="ECO:0000313" key="2">
    <source>
        <dbReference type="Proteomes" id="UP000516148"/>
    </source>
</evidence>
<proteinExistence type="predicted"/>
<evidence type="ECO:0000313" key="1">
    <source>
        <dbReference type="EMBL" id="QNQ09269.1"/>
    </source>
</evidence>
<protein>
    <submittedName>
        <fullName evidence="1">Uncharacterized protein</fullName>
    </submittedName>
</protein>
<keyword evidence="2" id="KW-1185">Reference proteome</keyword>
<accession>A0A7H0LHW6</accession>
<dbReference type="RefSeq" id="WP_187761586.1">
    <property type="nucleotide sequence ID" value="NZ_CP061038.1"/>
</dbReference>
<reference evidence="1 2" key="1">
    <citation type="submission" date="2020-09" db="EMBL/GenBank/DDBJ databases">
        <title>Sphingomonas sp., a new species isolated from pork steak.</title>
        <authorList>
            <person name="Heidler von Heilborn D."/>
        </authorList>
    </citation>
    <scope>NUCLEOTIDE SEQUENCE [LARGE SCALE GENOMIC DNA]</scope>
    <source>
        <strain evidence="2">S8-3T</strain>
    </source>
</reference>
<dbReference type="EMBL" id="CP061038">
    <property type="protein sequence ID" value="QNQ09269.1"/>
    <property type="molecule type" value="Genomic_DNA"/>
</dbReference>
<organism evidence="1 2">
    <name type="scientific">Sphingomonas alpina</name>
    <dbReference type="NCBI Taxonomy" id="653931"/>
    <lineage>
        <taxon>Bacteria</taxon>
        <taxon>Pseudomonadati</taxon>
        <taxon>Pseudomonadota</taxon>
        <taxon>Alphaproteobacteria</taxon>
        <taxon>Sphingomonadales</taxon>
        <taxon>Sphingomonadaceae</taxon>
        <taxon>Sphingomonas</taxon>
    </lineage>
</organism>
<gene>
    <name evidence="1" type="ORF">H3Z74_21785</name>
</gene>